<evidence type="ECO:0000256" key="8">
    <source>
        <dbReference type="ARBA" id="ARBA00023136"/>
    </source>
</evidence>
<keyword evidence="6" id="KW-0254">Endocytosis</keyword>
<comment type="caution">
    <text evidence="11">Lacks conserved residue(s) required for the propagation of feature annotation.</text>
</comment>
<evidence type="ECO:0000256" key="10">
    <source>
        <dbReference type="ARBA" id="ARBA00023329"/>
    </source>
</evidence>
<dbReference type="GO" id="GO:0030276">
    <property type="term" value="F:clathrin binding"/>
    <property type="evidence" value="ECO:0007669"/>
    <property type="project" value="InterPro"/>
</dbReference>
<feature type="compositionally biased region" description="Pro residues" evidence="12">
    <location>
        <begin position="1182"/>
        <end position="1191"/>
    </location>
</feature>
<dbReference type="PROSITE" id="PS50942">
    <property type="entry name" value="ENTH"/>
    <property type="match status" value="1"/>
</dbReference>
<dbReference type="InterPro" id="IPR057983">
    <property type="entry name" value="NAA35-like_N"/>
</dbReference>
<evidence type="ECO:0000259" key="13">
    <source>
        <dbReference type="PROSITE" id="PS50942"/>
    </source>
</evidence>
<dbReference type="Gene3D" id="1.25.40.90">
    <property type="match status" value="1"/>
</dbReference>
<protein>
    <recommendedName>
        <fullName evidence="13">ENTH domain-containing protein</fullName>
    </recommendedName>
</protein>
<keyword evidence="11" id="KW-0812">Transmembrane</keyword>
<dbReference type="InterPro" id="IPR011417">
    <property type="entry name" value="ANTH_dom"/>
</dbReference>
<feature type="region of interest" description="Disordered" evidence="12">
    <location>
        <begin position="1175"/>
        <end position="1213"/>
    </location>
</feature>
<dbReference type="GO" id="GO:0006897">
    <property type="term" value="P:endocytosis"/>
    <property type="evidence" value="ECO:0007669"/>
    <property type="project" value="UniProtKB-KW"/>
</dbReference>
<sequence>MAERGEGGGGSLCLPSSIPSGDQTVWADVSPLLEAACRDLQDGELIHGENFSLFAAMSALEIMDPKMDAGIENSGYHSIEEAIENGAAPVPLNFDRTVDVQCSIDVMDHLLACEATWHKGHSLAQTVFSCIYLLKLDRTLPHALLHSYCRIIRATCNVIITVVSDARTHEEEDHFTMAYGLPLNGEGDEKCLSMLNAVEETISRQLRASKALSSKRGLLEDIETLQTNPDLEEGFCKALLCRLRFRKHLYHVLTCMRKPQGRGLELARKHIASCLSELVNIQKSVEFLRSNASGSYQDDIGDRTTASGRQPVGFDGCLNSRLSAPTPPRAIKILSWKNSIEYFEKLLHDLDIICSFSLDPSLEVILRFVVQFQKNHPDLVARAHLQRLLIQDGKIYGRDLIFDVISRAAALPEVSNIHEIQKNELIVQLGQLLINLLKILCTNAAWQRRKLGKILQDWSIISMQLELASQRDFGDMSNITDDENIAMKLSKHLLIWAEEQMYWIASRFLILGFELELYSPSEYCMVYWYMYIVLIKLAEIAQLKMVIISDSTKRRGKKKRDLTKDNVRDSHITPTVMLFQCYICLSEGLTMMLAALRNEHKFLERSSAFNTEQERFIQHFELLQKAHVPPHISYVLFKESTMHARFSTLVEYNYFKDAQRIAKELKSSFSSDPERLAELQEIEQVAERNRVALNVICQVGVFQVGEKIFLSLLQKSADWLKQRSGHSGLARCWGFLIFAIEIQGKKEGKMKELSNLAIYVQIVEIFMPTYPPIVQFWVGCYSSIQYEIERVIGALMIHSTSSGYFLLYLSGSEIFQNSTFPAYLFAFSLSFSSFILVLNFFFFFGKKMSGGGTQNSLRKALGAIKDTTTVSLAKVNSDYKELDIAVVRATNHVERPAKEKHIRAVFVAVSATRPRADVAYCIHALSRRLAKTHNWAVALKTLILIHRALREVDATFREELINYGRSRNHMLNLAHFKDDSSPNAWDYSAFVRTYALFLEERLECFRILKYDVETDVPRTKELDTAELLEQLPVLQQLLYRVIGCQPQGAAVFNFIIQLAISMVAAESIKIYQAISDGTVNLVDKFFEMQRHDASRAFEIYRRAGQQAERLSEFYEICKNLDIGRGENFVKIEQPPASFITAMEEYVRDAPRASSVRKDQVVPKVVLAIEYMKTPEVQEERPVSPPPPPPEPEPVKVEAPVSEPPDLLSMDDPVPAASELDEKNALALAIVPVADSSTTLASGPDHANGITGWELALVTAPSSNESATAASKLAGGLDLLTLDSLYDDALRRNNQNVSYNPWEPVPMASPMMQQRAHDPFLASNGVAAPASVQMAALAHQQQAFMLQQQMMMNVPQHMMMNVPQQQQPLNPFGNTYGVASHPYGSGMPVQAYNPYTGLM</sequence>
<keyword evidence="10" id="KW-0968">Cytoplasmic vesicle</keyword>
<dbReference type="FunFam" id="1.20.58.150:FF:000006">
    <property type="entry name" value="putative clathrin assembly protein At5g35200"/>
    <property type="match status" value="1"/>
</dbReference>
<evidence type="ECO:0000256" key="6">
    <source>
        <dbReference type="ARBA" id="ARBA00022583"/>
    </source>
</evidence>
<dbReference type="PANTHER" id="PTHR21373">
    <property type="entry name" value="GLUCOSE REPRESSIBLE PROTEIN MAK10"/>
    <property type="match status" value="1"/>
</dbReference>
<dbReference type="Pfam" id="PF07651">
    <property type="entry name" value="ANTH"/>
    <property type="match status" value="1"/>
</dbReference>
<organism evidence="14 15">
    <name type="scientific">Protea cynaroides</name>
    <dbReference type="NCBI Taxonomy" id="273540"/>
    <lineage>
        <taxon>Eukaryota</taxon>
        <taxon>Viridiplantae</taxon>
        <taxon>Streptophyta</taxon>
        <taxon>Embryophyta</taxon>
        <taxon>Tracheophyta</taxon>
        <taxon>Spermatophyta</taxon>
        <taxon>Magnoliopsida</taxon>
        <taxon>Proteales</taxon>
        <taxon>Proteaceae</taxon>
        <taxon>Protea</taxon>
    </lineage>
</organism>
<dbReference type="PANTHER" id="PTHR21373:SF0">
    <property type="entry name" value="N-ALPHA-ACETYLTRANSFERASE 35, NATC AUXILIARY SUBUNIT"/>
    <property type="match status" value="1"/>
</dbReference>
<dbReference type="GO" id="GO:0048268">
    <property type="term" value="P:clathrin coat assembly"/>
    <property type="evidence" value="ECO:0007669"/>
    <property type="project" value="InterPro"/>
</dbReference>
<dbReference type="OrthoDB" id="269405at2759"/>
<name>A0A9Q0H8I6_9MAGN</name>
<dbReference type="SMART" id="SM00273">
    <property type="entry name" value="ENTH"/>
    <property type="match status" value="1"/>
</dbReference>
<evidence type="ECO:0000256" key="2">
    <source>
        <dbReference type="ARBA" id="ARBA00004555"/>
    </source>
</evidence>
<evidence type="ECO:0000256" key="1">
    <source>
        <dbReference type="ARBA" id="ARBA00004132"/>
    </source>
</evidence>
<dbReference type="CDD" id="cd03564">
    <property type="entry name" value="ANTH_N"/>
    <property type="match status" value="1"/>
</dbReference>
<feature type="domain" description="ENTH" evidence="13">
    <location>
        <begin position="874"/>
        <end position="1012"/>
    </location>
</feature>
<dbReference type="Gene3D" id="1.20.58.150">
    <property type="entry name" value="ANTH domain"/>
    <property type="match status" value="1"/>
</dbReference>
<evidence type="ECO:0000256" key="11">
    <source>
        <dbReference type="PROSITE-ProRule" id="PRU00243"/>
    </source>
</evidence>
<feature type="transmembrane region" description="Helical" evidence="11">
    <location>
        <begin position="791"/>
        <end position="810"/>
    </location>
</feature>
<keyword evidence="9" id="KW-0168">Coated pit</keyword>
<dbReference type="GO" id="GO:0030136">
    <property type="term" value="C:clathrin-coated vesicle"/>
    <property type="evidence" value="ECO:0007669"/>
    <property type="project" value="UniProtKB-SubCell"/>
</dbReference>
<dbReference type="Proteomes" id="UP001141806">
    <property type="component" value="Unassembled WGS sequence"/>
</dbReference>
<dbReference type="Pfam" id="PF04112">
    <property type="entry name" value="Mak10"/>
    <property type="match status" value="1"/>
</dbReference>
<keyword evidence="15" id="KW-1185">Reference proteome</keyword>
<evidence type="ECO:0000256" key="9">
    <source>
        <dbReference type="ARBA" id="ARBA00023176"/>
    </source>
</evidence>
<evidence type="ECO:0000313" key="14">
    <source>
        <dbReference type="EMBL" id="KAJ4959457.1"/>
    </source>
</evidence>
<dbReference type="SUPFAM" id="SSF89009">
    <property type="entry name" value="GAT-like domain"/>
    <property type="match status" value="1"/>
</dbReference>
<reference evidence="14" key="1">
    <citation type="journal article" date="2023" name="Plant J.">
        <title>The genome of the king protea, Protea cynaroides.</title>
        <authorList>
            <person name="Chang J."/>
            <person name="Duong T.A."/>
            <person name="Schoeman C."/>
            <person name="Ma X."/>
            <person name="Roodt D."/>
            <person name="Barker N."/>
            <person name="Li Z."/>
            <person name="Van de Peer Y."/>
            <person name="Mizrachi E."/>
        </authorList>
    </citation>
    <scope>NUCLEOTIDE SEQUENCE</scope>
    <source>
        <tissue evidence="14">Young leaves</tissue>
    </source>
</reference>
<comment type="caution">
    <text evidence="14">The sequence shown here is derived from an EMBL/GenBank/DDBJ whole genome shotgun (WGS) entry which is preliminary data.</text>
</comment>
<keyword evidence="8 11" id="KW-0472">Membrane</keyword>
<dbReference type="EMBL" id="JAMYWD010000010">
    <property type="protein sequence ID" value="KAJ4959457.1"/>
    <property type="molecule type" value="Genomic_DNA"/>
</dbReference>
<dbReference type="GO" id="GO:0031417">
    <property type="term" value="C:NatC complex"/>
    <property type="evidence" value="ECO:0007669"/>
    <property type="project" value="InterPro"/>
</dbReference>
<gene>
    <name evidence="14" type="ORF">NE237_026568</name>
</gene>
<dbReference type="InterPro" id="IPR008942">
    <property type="entry name" value="ENTH_VHS"/>
</dbReference>
<dbReference type="SUPFAM" id="SSF48464">
    <property type="entry name" value="ENTH/VHS domain"/>
    <property type="match status" value="1"/>
</dbReference>
<evidence type="ECO:0000313" key="15">
    <source>
        <dbReference type="Proteomes" id="UP001141806"/>
    </source>
</evidence>
<keyword evidence="11" id="KW-1133">Transmembrane helix</keyword>
<evidence type="ECO:0000256" key="12">
    <source>
        <dbReference type="SAM" id="MobiDB-lite"/>
    </source>
</evidence>
<dbReference type="Pfam" id="PF25789">
    <property type="entry name" value="TPR_NAA35"/>
    <property type="match status" value="1"/>
</dbReference>
<keyword evidence="5" id="KW-0963">Cytoplasm</keyword>
<dbReference type="InterPro" id="IPR013809">
    <property type="entry name" value="ENTH"/>
</dbReference>
<dbReference type="InterPro" id="IPR014712">
    <property type="entry name" value="ANTH_dom_sf"/>
</dbReference>
<accession>A0A9Q0H8I6</accession>
<dbReference type="InterPro" id="IPR057982">
    <property type="entry name" value="TPR_NAA35"/>
</dbReference>
<evidence type="ECO:0000256" key="7">
    <source>
        <dbReference type="ARBA" id="ARBA00023034"/>
    </source>
</evidence>
<dbReference type="GO" id="GO:0005905">
    <property type="term" value="C:clathrin-coated pit"/>
    <property type="evidence" value="ECO:0007669"/>
    <property type="project" value="UniProtKB-SubCell"/>
</dbReference>
<feature type="transmembrane region" description="Helical" evidence="11">
    <location>
        <begin position="822"/>
        <end position="844"/>
    </location>
</feature>
<evidence type="ECO:0000256" key="5">
    <source>
        <dbReference type="ARBA" id="ARBA00022490"/>
    </source>
</evidence>
<dbReference type="InterPro" id="IPR048050">
    <property type="entry name" value="ANTH_N_plant"/>
</dbReference>
<evidence type="ECO:0000256" key="4">
    <source>
        <dbReference type="ARBA" id="ARBA00006289"/>
    </source>
</evidence>
<dbReference type="GO" id="GO:0005545">
    <property type="term" value="F:1-phosphatidylinositol binding"/>
    <property type="evidence" value="ECO:0007669"/>
    <property type="project" value="InterPro"/>
</dbReference>
<feature type="transmembrane region" description="Helical" evidence="11">
    <location>
        <begin position="526"/>
        <end position="548"/>
    </location>
</feature>
<dbReference type="InterPro" id="IPR007244">
    <property type="entry name" value="Naa35_N"/>
</dbReference>
<evidence type="ECO:0000256" key="3">
    <source>
        <dbReference type="ARBA" id="ARBA00004600"/>
    </source>
</evidence>
<comment type="similarity">
    <text evidence="4">Belongs to the MAK10 family.</text>
</comment>
<comment type="subcellular location">
    <subcellularLocation>
        <location evidence="1">Cytoplasmic vesicle</location>
        <location evidence="1">Clathrin-coated vesicle</location>
    </subcellularLocation>
    <subcellularLocation>
        <location evidence="2">Golgi apparatus</location>
    </subcellularLocation>
    <subcellularLocation>
        <location evidence="3">Membrane</location>
        <location evidence="3">Clathrin-coated pit</location>
    </subcellularLocation>
</comment>
<proteinExistence type="inferred from homology"/>
<dbReference type="GO" id="GO:0005794">
    <property type="term" value="C:Golgi apparatus"/>
    <property type="evidence" value="ECO:0007669"/>
    <property type="project" value="UniProtKB-SubCell"/>
</dbReference>
<dbReference type="FunFam" id="1.25.40.90:FF:000005">
    <property type="entry name" value="Clathrin assembly protein AP180"/>
    <property type="match status" value="1"/>
</dbReference>
<keyword evidence="7" id="KW-0333">Golgi apparatus</keyword>